<dbReference type="GO" id="GO:0044781">
    <property type="term" value="P:bacterial-type flagellum organization"/>
    <property type="evidence" value="ECO:0007669"/>
    <property type="project" value="UniProtKB-KW"/>
</dbReference>
<dbReference type="EMBL" id="CP071868">
    <property type="protein sequence ID" value="QTE29871.1"/>
    <property type="molecule type" value="Genomic_DNA"/>
</dbReference>
<proteinExistence type="inferred from homology"/>
<evidence type="ECO:0000313" key="9">
    <source>
        <dbReference type="EMBL" id="QTE29871.1"/>
    </source>
</evidence>
<sequence length="206" mass="20617">MSEAATRFRPAPVGGVLDADADHGSEQARAAGWAAGWAAGSRAAAVAASTQRQALDDAERTAERGRAAALEAALDVLRRAADAVSARTVPLLDSALAQLDDGAVELARAVLGRELSAADDGARAALARALSAPVEVGVHTVRLHPADLAVLEAAGALAGLPLGVALVADATLAPGDAVSVFADGFLDARIATALDRARLALAEGPR</sequence>
<evidence type="ECO:0000313" key="10">
    <source>
        <dbReference type="Proteomes" id="UP000663937"/>
    </source>
</evidence>
<gene>
    <name evidence="9" type="ORF">J4E96_02220</name>
</gene>
<protein>
    <recommendedName>
        <fullName evidence="8">Flagellar assembly protein FliH/Type III secretion system HrpE domain-containing protein</fullName>
    </recommendedName>
</protein>
<keyword evidence="10" id="KW-1185">Reference proteome</keyword>
<accession>A0A8A4ZEN5</accession>
<dbReference type="Proteomes" id="UP000663937">
    <property type="component" value="Chromosome"/>
</dbReference>
<dbReference type="PANTHER" id="PTHR34982">
    <property type="entry name" value="YOP PROTEINS TRANSLOCATION PROTEIN L"/>
    <property type="match status" value="1"/>
</dbReference>
<keyword evidence="5" id="KW-0653">Protein transport</keyword>
<evidence type="ECO:0000256" key="2">
    <source>
        <dbReference type="ARBA" id="ARBA00006602"/>
    </source>
</evidence>
<dbReference type="PANTHER" id="PTHR34982:SF1">
    <property type="entry name" value="FLAGELLAR ASSEMBLY PROTEIN FLIH"/>
    <property type="match status" value="1"/>
</dbReference>
<feature type="domain" description="Flagellar assembly protein FliH/Type III secretion system HrpE" evidence="8">
    <location>
        <begin position="78"/>
        <end position="196"/>
    </location>
</feature>
<name>A0A8A4ZEN5_9MICO</name>
<dbReference type="InterPro" id="IPR018035">
    <property type="entry name" value="Flagellar_FliH/T3SS_HrpE"/>
</dbReference>
<keyword evidence="4" id="KW-1005">Bacterial flagellum biogenesis</keyword>
<feature type="region of interest" description="Disordered" evidence="7">
    <location>
        <begin position="1"/>
        <end position="20"/>
    </location>
</feature>
<dbReference type="KEGG" id="psic:J4E96_02220"/>
<evidence type="ECO:0000256" key="7">
    <source>
        <dbReference type="SAM" id="MobiDB-lite"/>
    </source>
</evidence>
<keyword evidence="3" id="KW-0813">Transport</keyword>
<dbReference type="AlphaFoldDB" id="A0A8A4ZEN5"/>
<dbReference type="GO" id="GO:0015031">
    <property type="term" value="P:protein transport"/>
    <property type="evidence" value="ECO:0007669"/>
    <property type="project" value="UniProtKB-KW"/>
</dbReference>
<dbReference type="RefSeq" id="WP_227424180.1">
    <property type="nucleotide sequence ID" value="NZ_CP071868.1"/>
</dbReference>
<evidence type="ECO:0000256" key="4">
    <source>
        <dbReference type="ARBA" id="ARBA00022795"/>
    </source>
</evidence>
<comment type="similarity">
    <text evidence="2">Belongs to the FliH family.</text>
</comment>
<organism evidence="9 10">
    <name type="scientific">Pengzhenrongella sicca</name>
    <dbReference type="NCBI Taxonomy" id="2819238"/>
    <lineage>
        <taxon>Bacteria</taxon>
        <taxon>Bacillati</taxon>
        <taxon>Actinomycetota</taxon>
        <taxon>Actinomycetes</taxon>
        <taxon>Micrococcales</taxon>
        <taxon>Pengzhenrongella</taxon>
    </lineage>
</organism>
<dbReference type="Pfam" id="PF02108">
    <property type="entry name" value="FliH"/>
    <property type="match status" value="1"/>
</dbReference>
<evidence type="ECO:0000256" key="3">
    <source>
        <dbReference type="ARBA" id="ARBA00022448"/>
    </source>
</evidence>
<evidence type="ECO:0000256" key="6">
    <source>
        <dbReference type="ARBA" id="ARBA00023225"/>
    </source>
</evidence>
<dbReference type="GO" id="GO:0005829">
    <property type="term" value="C:cytosol"/>
    <property type="evidence" value="ECO:0007669"/>
    <property type="project" value="TreeGrafter"/>
</dbReference>
<evidence type="ECO:0000256" key="1">
    <source>
        <dbReference type="ARBA" id="ARBA00003041"/>
    </source>
</evidence>
<evidence type="ECO:0000256" key="5">
    <source>
        <dbReference type="ARBA" id="ARBA00022927"/>
    </source>
</evidence>
<evidence type="ECO:0000259" key="8">
    <source>
        <dbReference type="Pfam" id="PF02108"/>
    </source>
</evidence>
<dbReference type="InterPro" id="IPR051472">
    <property type="entry name" value="T3SS_Stator/FliH"/>
</dbReference>
<keyword evidence="6" id="KW-1006">Bacterial flagellum protein export</keyword>
<comment type="function">
    <text evidence="1">Needed for flagellar regrowth and assembly.</text>
</comment>
<reference evidence="9" key="1">
    <citation type="submission" date="2021-03" db="EMBL/GenBank/DDBJ databases">
        <title>Pengzhenrongella sicca gen. nov., sp. nov., a new member of suborder Micrococcineae isolated from High-Arctic tundra soil.</title>
        <authorList>
            <person name="Peng F."/>
        </authorList>
    </citation>
    <scope>NUCLEOTIDE SEQUENCE</scope>
    <source>
        <strain evidence="9">LRZ-2</strain>
    </source>
</reference>